<gene>
    <name evidence="2" type="ORF">S06H3_19941</name>
</gene>
<accession>X1KTX9</accession>
<feature type="compositionally biased region" description="Basic and acidic residues" evidence="1">
    <location>
        <begin position="149"/>
        <end position="159"/>
    </location>
</feature>
<name>X1KTX9_9ZZZZ</name>
<sequence length="200" mass="22467">MSGIGTTLLEAVNMNRNCVAVEFEKKFVDWTNENVKLLNKNKTIDKRGSGTVLHGDARDLTNILNKQADKIVFSPPFASSPRAGNKDKDEFWKNQEQRHNRKFTKSKKILDSMHYSDNPDNIGNLPKGDIDTVVMSPPYAEIGMSDRSQCFEKPPRPQDIRQSPRKTPIRHYSKNKDNIGNLPVLALVALLCDAAASICL</sequence>
<dbReference type="Gene3D" id="3.40.50.150">
    <property type="entry name" value="Vaccinia Virus protein VP39"/>
    <property type="match status" value="1"/>
</dbReference>
<comment type="caution">
    <text evidence="2">The sequence shown here is derived from an EMBL/GenBank/DDBJ whole genome shotgun (WGS) entry which is preliminary data.</text>
</comment>
<feature type="compositionally biased region" description="Basic residues" evidence="1">
    <location>
        <begin position="163"/>
        <end position="173"/>
    </location>
</feature>
<reference evidence="2" key="1">
    <citation type="journal article" date="2014" name="Front. Microbiol.">
        <title>High frequency of phylogenetically diverse reductive dehalogenase-homologous genes in deep subseafloor sedimentary metagenomes.</title>
        <authorList>
            <person name="Kawai M."/>
            <person name="Futagami T."/>
            <person name="Toyoda A."/>
            <person name="Takaki Y."/>
            <person name="Nishi S."/>
            <person name="Hori S."/>
            <person name="Arai W."/>
            <person name="Tsubouchi T."/>
            <person name="Morono Y."/>
            <person name="Uchiyama I."/>
            <person name="Ito T."/>
            <person name="Fujiyama A."/>
            <person name="Inagaki F."/>
            <person name="Takami H."/>
        </authorList>
    </citation>
    <scope>NUCLEOTIDE SEQUENCE</scope>
    <source>
        <strain evidence="2">Expedition CK06-06</strain>
    </source>
</reference>
<organism evidence="2">
    <name type="scientific">marine sediment metagenome</name>
    <dbReference type="NCBI Taxonomy" id="412755"/>
    <lineage>
        <taxon>unclassified sequences</taxon>
        <taxon>metagenomes</taxon>
        <taxon>ecological metagenomes</taxon>
    </lineage>
</organism>
<protein>
    <submittedName>
        <fullName evidence="2">Uncharacterized protein</fullName>
    </submittedName>
</protein>
<evidence type="ECO:0000256" key="1">
    <source>
        <dbReference type="SAM" id="MobiDB-lite"/>
    </source>
</evidence>
<dbReference type="EMBL" id="BARV01010268">
    <property type="protein sequence ID" value="GAI10153.1"/>
    <property type="molecule type" value="Genomic_DNA"/>
</dbReference>
<dbReference type="SUPFAM" id="SSF53335">
    <property type="entry name" value="S-adenosyl-L-methionine-dependent methyltransferases"/>
    <property type="match status" value="1"/>
</dbReference>
<dbReference type="AlphaFoldDB" id="X1KTX9"/>
<proteinExistence type="predicted"/>
<feature type="region of interest" description="Disordered" evidence="1">
    <location>
        <begin position="148"/>
        <end position="175"/>
    </location>
</feature>
<evidence type="ECO:0000313" key="2">
    <source>
        <dbReference type="EMBL" id="GAI10153.1"/>
    </source>
</evidence>
<dbReference type="InterPro" id="IPR029063">
    <property type="entry name" value="SAM-dependent_MTases_sf"/>
</dbReference>